<reference evidence="2 3" key="1">
    <citation type="submission" date="2019-02" db="EMBL/GenBank/DDBJ databases">
        <title>Genome sequencing of the rare red list fungi Dentipellis fragilis.</title>
        <authorList>
            <person name="Buettner E."/>
            <person name="Kellner H."/>
        </authorList>
    </citation>
    <scope>NUCLEOTIDE SEQUENCE [LARGE SCALE GENOMIC DNA]</scope>
    <source>
        <strain evidence="2 3">DSM 105465</strain>
    </source>
</reference>
<evidence type="ECO:0000313" key="3">
    <source>
        <dbReference type="Proteomes" id="UP000298327"/>
    </source>
</evidence>
<evidence type="ECO:0000256" key="1">
    <source>
        <dbReference type="SAM" id="MobiDB-lite"/>
    </source>
</evidence>
<protein>
    <submittedName>
        <fullName evidence="2">Uncharacterized protein</fullName>
    </submittedName>
</protein>
<dbReference type="Proteomes" id="UP000298327">
    <property type="component" value="Unassembled WGS sequence"/>
</dbReference>
<organism evidence="2 3">
    <name type="scientific">Dentipellis fragilis</name>
    <dbReference type="NCBI Taxonomy" id="205917"/>
    <lineage>
        <taxon>Eukaryota</taxon>
        <taxon>Fungi</taxon>
        <taxon>Dikarya</taxon>
        <taxon>Basidiomycota</taxon>
        <taxon>Agaricomycotina</taxon>
        <taxon>Agaricomycetes</taxon>
        <taxon>Russulales</taxon>
        <taxon>Hericiaceae</taxon>
        <taxon>Dentipellis</taxon>
    </lineage>
</organism>
<dbReference type="EMBL" id="SEOQ01000493">
    <property type="protein sequence ID" value="TFY61763.1"/>
    <property type="molecule type" value="Genomic_DNA"/>
</dbReference>
<dbReference type="AlphaFoldDB" id="A0A4Y9YJ85"/>
<gene>
    <name evidence="2" type="ORF">EVG20_g6935</name>
</gene>
<sequence length="137" mass="15380">MHTHNQMTIPPHPQDDVLFEPRPYEFSSQSMAALASGKYQSQLSGEPRGAYDFVNVHPYSRFPLNEPLSLANRPPEDIHLGAPQAPPIAASRGPDVYAQRSMQARTDIVMLHMSGNPPFEDRLQLPLFLMVTLEDGW</sequence>
<comment type="caution">
    <text evidence="2">The sequence shown here is derived from an EMBL/GenBank/DDBJ whole genome shotgun (WGS) entry which is preliminary data.</text>
</comment>
<accession>A0A4Y9YJ85</accession>
<evidence type="ECO:0000313" key="2">
    <source>
        <dbReference type="EMBL" id="TFY61763.1"/>
    </source>
</evidence>
<feature type="region of interest" description="Disordered" evidence="1">
    <location>
        <begin position="67"/>
        <end position="94"/>
    </location>
</feature>
<dbReference type="OrthoDB" id="10561628at2759"/>
<proteinExistence type="predicted"/>
<name>A0A4Y9YJ85_9AGAM</name>
<keyword evidence="3" id="KW-1185">Reference proteome</keyword>